<evidence type="ECO:0000313" key="2">
    <source>
        <dbReference type="EMBL" id="SDO76578.1"/>
    </source>
</evidence>
<dbReference type="AlphaFoldDB" id="A0A1H0M7W9"/>
<proteinExistence type="predicted"/>
<evidence type="ECO:0000313" key="3">
    <source>
        <dbReference type="Proteomes" id="UP000199317"/>
    </source>
</evidence>
<name>A0A1H0M7W9_9BURK</name>
<accession>A0A1H0M7W9</accession>
<evidence type="ECO:0000256" key="1">
    <source>
        <dbReference type="SAM" id="SignalP"/>
    </source>
</evidence>
<dbReference type="EMBL" id="FNJL01000003">
    <property type="protein sequence ID" value="SDO76578.1"/>
    <property type="molecule type" value="Genomic_DNA"/>
</dbReference>
<gene>
    <name evidence="2" type="ORF">SAMN04489708_103157</name>
</gene>
<protein>
    <submittedName>
        <fullName evidence="2">Uncharacterized protein</fullName>
    </submittedName>
</protein>
<organism evidence="2 3">
    <name type="scientific">Paracidovorax cattleyae</name>
    <dbReference type="NCBI Taxonomy" id="80868"/>
    <lineage>
        <taxon>Bacteria</taxon>
        <taxon>Pseudomonadati</taxon>
        <taxon>Pseudomonadota</taxon>
        <taxon>Betaproteobacteria</taxon>
        <taxon>Burkholderiales</taxon>
        <taxon>Comamonadaceae</taxon>
        <taxon>Paracidovorax</taxon>
    </lineage>
</organism>
<reference evidence="3" key="1">
    <citation type="submission" date="2016-10" db="EMBL/GenBank/DDBJ databases">
        <authorList>
            <person name="Varghese N."/>
            <person name="Submissions S."/>
        </authorList>
    </citation>
    <scope>NUCLEOTIDE SEQUENCE [LARGE SCALE GENOMIC DNA]</scope>
    <source>
        <strain evidence="3">DSM 17101</strain>
    </source>
</reference>
<feature type="chain" id="PRO_5011781984" evidence="1">
    <location>
        <begin position="24"/>
        <end position="44"/>
    </location>
</feature>
<dbReference type="Proteomes" id="UP000199317">
    <property type="component" value="Unassembled WGS sequence"/>
</dbReference>
<keyword evidence="3" id="KW-1185">Reference proteome</keyword>
<keyword evidence="1" id="KW-0732">Signal</keyword>
<feature type="signal peptide" evidence="1">
    <location>
        <begin position="1"/>
        <end position="23"/>
    </location>
</feature>
<sequence>MIGKRHLVGLGMLVALMSGNAYAVNCGAGQTKHYVKVSSSGQSG</sequence>